<proteinExistence type="predicted"/>
<dbReference type="GO" id="GO:0005930">
    <property type="term" value="C:axoneme"/>
    <property type="evidence" value="ECO:0007669"/>
    <property type="project" value="TreeGrafter"/>
</dbReference>
<keyword evidence="2" id="KW-1185">Reference proteome</keyword>
<sequence>MSCHSEAFLDSLQLEPMEGVVPPKDRFPVVVSFTPTQDGVVIFNLLVQVKGKVQPLTMNVKTEGYSMDACVQFESTEGGVTERSPGNSPHQVDFKQKCVLKDVGLNNKIKNGPAFGCSILDSAGLDFSFLKHTFVMGFIYDAGMETSYTDTDQKQQWREGHQVTADKLPRTLHLFERQL</sequence>
<dbReference type="Proteomes" id="UP000314982">
    <property type="component" value="Unassembled WGS sequence"/>
</dbReference>
<dbReference type="STRING" id="62062.ENSHHUP00000079762"/>
<dbReference type="PANTHER" id="PTHR23053">
    <property type="entry name" value="DLEC1 DELETED IN LUNG AND ESOPHAGEAL CANCER 1"/>
    <property type="match status" value="1"/>
</dbReference>
<accession>A0A4W5QU07</accession>
<evidence type="ECO:0000313" key="2">
    <source>
        <dbReference type="Proteomes" id="UP000314982"/>
    </source>
</evidence>
<evidence type="ECO:0000313" key="1">
    <source>
        <dbReference type="Ensembl" id="ENSHHUP00000079762.1"/>
    </source>
</evidence>
<dbReference type="Gene3D" id="2.60.40.10">
    <property type="entry name" value="Immunoglobulins"/>
    <property type="match status" value="1"/>
</dbReference>
<dbReference type="GO" id="GO:0003341">
    <property type="term" value="P:cilium movement"/>
    <property type="evidence" value="ECO:0007669"/>
    <property type="project" value="TreeGrafter"/>
</dbReference>
<protein>
    <submittedName>
        <fullName evidence="1">Uncharacterized protein</fullName>
    </submittedName>
</protein>
<reference evidence="2" key="1">
    <citation type="submission" date="2018-06" db="EMBL/GenBank/DDBJ databases">
        <title>Genome assembly of Danube salmon.</title>
        <authorList>
            <person name="Macqueen D.J."/>
            <person name="Gundappa M.K."/>
        </authorList>
    </citation>
    <scope>NUCLEOTIDE SEQUENCE [LARGE SCALE GENOMIC DNA]</scope>
</reference>
<dbReference type="PANTHER" id="PTHR23053:SF0">
    <property type="entry name" value="HYDROCEPHALUS-INDUCING PROTEIN HOMOLOG"/>
    <property type="match status" value="1"/>
</dbReference>
<dbReference type="GeneTree" id="ENSGT00940000163228"/>
<dbReference type="GO" id="GO:1904158">
    <property type="term" value="P:axonemal central apparatus assembly"/>
    <property type="evidence" value="ECO:0007669"/>
    <property type="project" value="TreeGrafter"/>
</dbReference>
<dbReference type="AlphaFoldDB" id="A0A4W5QU07"/>
<reference evidence="1" key="2">
    <citation type="submission" date="2025-08" db="UniProtKB">
        <authorList>
            <consortium name="Ensembl"/>
        </authorList>
    </citation>
    <scope>IDENTIFICATION</scope>
</reference>
<dbReference type="Ensembl" id="ENSHHUT00000082328.1">
    <property type="protein sequence ID" value="ENSHHUP00000079762.1"/>
    <property type="gene ID" value="ENSHHUG00000046482.1"/>
</dbReference>
<reference evidence="1" key="3">
    <citation type="submission" date="2025-09" db="UniProtKB">
        <authorList>
            <consortium name="Ensembl"/>
        </authorList>
    </citation>
    <scope>IDENTIFICATION</scope>
</reference>
<organism evidence="1 2">
    <name type="scientific">Hucho hucho</name>
    <name type="common">huchen</name>
    <dbReference type="NCBI Taxonomy" id="62062"/>
    <lineage>
        <taxon>Eukaryota</taxon>
        <taxon>Metazoa</taxon>
        <taxon>Chordata</taxon>
        <taxon>Craniata</taxon>
        <taxon>Vertebrata</taxon>
        <taxon>Euteleostomi</taxon>
        <taxon>Actinopterygii</taxon>
        <taxon>Neopterygii</taxon>
        <taxon>Teleostei</taxon>
        <taxon>Protacanthopterygii</taxon>
        <taxon>Salmoniformes</taxon>
        <taxon>Salmonidae</taxon>
        <taxon>Salmoninae</taxon>
        <taxon>Hucho</taxon>
    </lineage>
</organism>
<dbReference type="InterPro" id="IPR013783">
    <property type="entry name" value="Ig-like_fold"/>
</dbReference>
<dbReference type="InterPro" id="IPR033305">
    <property type="entry name" value="Hydin-like"/>
</dbReference>
<name>A0A4W5QU07_9TELE</name>